<dbReference type="Gene3D" id="3.40.50.1820">
    <property type="entry name" value="alpha/beta hydrolase"/>
    <property type="match status" value="1"/>
</dbReference>
<evidence type="ECO:0000313" key="3">
    <source>
        <dbReference type="Proteomes" id="UP001489004"/>
    </source>
</evidence>
<dbReference type="InterPro" id="IPR002921">
    <property type="entry name" value="Fungal_lipase-type"/>
</dbReference>
<gene>
    <name evidence="2" type="ORF">WJX72_008798</name>
</gene>
<dbReference type="Pfam" id="PF01764">
    <property type="entry name" value="Lipase_3"/>
    <property type="match status" value="1"/>
</dbReference>
<comment type="caution">
    <text evidence="2">The sequence shown here is derived from an EMBL/GenBank/DDBJ whole genome shotgun (WGS) entry which is preliminary data.</text>
</comment>
<dbReference type="GO" id="GO:0006629">
    <property type="term" value="P:lipid metabolic process"/>
    <property type="evidence" value="ECO:0007669"/>
    <property type="project" value="InterPro"/>
</dbReference>
<proteinExistence type="predicted"/>
<feature type="domain" description="Fungal lipase-type" evidence="1">
    <location>
        <begin position="117"/>
        <end position="199"/>
    </location>
</feature>
<evidence type="ECO:0000259" key="1">
    <source>
        <dbReference type="Pfam" id="PF01764"/>
    </source>
</evidence>
<reference evidence="2 3" key="1">
    <citation type="journal article" date="2024" name="Nat. Commun.">
        <title>Phylogenomics reveals the evolutionary origins of lichenization in chlorophyte algae.</title>
        <authorList>
            <person name="Puginier C."/>
            <person name="Libourel C."/>
            <person name="Otte J."/>
            <person name="Skaloud P."/>
            <person name="Haon M."/>
            <person name="Grisel S."/>
            <person name="Petersen M."/>
            <person name="Berrin J.G."/>
            <person name="Delaux P.M."/>
            <person name="Dal Grande F."/>
            <person name="Keller J."/>
        </authorList>
    </citation>
    <scope>NUCLEOTIDE SEQUENCE [LARGE SCALE GENOMIC DNA]</scope>
    <source>
        <strain evidence="2 3">SAG 2043</strain>
    </source>
</reference>
<dbReference type="AlphaFoldDB" id="A0AAW1PZ08"/>
<dbReference type="InterPro" id="IPR029058">
    <property type="entry name" value="AB_hydrolase_fold"/>
</dbReference>
<dbReference type="EMBL" id="JALJOR010000008">
    <property type="protein sequence ID" value="KAK9813089.1"/>
    <property type="molecule type" value="Genomic_DNA"/>
</dbReference>
<evidence type="ECO:0000313" key="2">
    <source>
        <dbReference type="EMBL" id="KAK9813089.1"/>
    </source>
</evidence>
<keyword evidence="3" id="KW-1185">Reference proteome</keyword>
<organism evidence="2 3">
    <name type="scientific">[Myrmecia] bisecta</name>
    <dbReference type="NCBI Taxonomy" id="41462"/>
    <lineage>
        <taxon>Eukaryota</taxon>
        <taxon>Viridiplantae</taxon>
        <taxon>Chlorophyta</taxon>
        <taxon>core chlorophytes</taxon>
        <taxon>Trebouxiophyceae</taxon>
        <taxon>Trebouxiales</taxon>
        <taxon>Trebouxiaceae</taxon>
        <taxon>Myrmecia</taxon>
    </lineage>
</organism>
<dbReference type="Proteomes" id="UP001489004">
    <property type="component" value="Unassembled WGS sequence"/>
</dbReference>
<dbReference type="SUPFAM" id="SSF53474">
    <property type="entry name" value="alpha/beta-Hydrolases"/>
    <property type="match status" value="1"/>
</dbReference>
<sequence length="199" mass="21233">MMRVFSGGYSGSMEDTNAEWAADQAFAKELPFRPDIPFRQQAFVMCSLSNAVYLDEQLVPGSKIPLKLPQLAGFSTGPQEISAMLRYSQLAATDAGISESGARVQFAVWDVEGLGVVVAFRGTASMYDVFADLSFMPKDLTTGAGLSLEHRHVQLHGGISSGANGVCQTVARECNNVDKACGKRMPVFLTGHSLGGGYA</sequence>
<accession>A0AAW1PZ08</accession>
<protein>
    <recommendedName>
        <fullName evidence="1">Fungal lipase-type domain-containing protein</fullName>
    </recommendedName>
</protein>
<name>A0AAW1PZ08_9CHLO</name>